<feature type="modified residue" description="4-aspartylphosphate" evidence="7">
    <location>
        <position position="711"/>
    </location>
</feature>
<keyword evidence="13" id="KW-1185">Reference proteome</keyword>
<dbReference type="SUPFAM" id="SSF55785">
    <property type="entry name" value="PYP-like sensor domain (PAS domain)"/>
    <property type="match status" value="3"/>
</dbReference>
<dbReference type="PROSITE" id="PS50110">
    <property type="entry name" value="RESPONSE_REGULATORY"/>
    <property type="match status" value="1"/>
</dbReference>
<evidence type="ECO:0000256" key="2">
    <source>
        <dbReference type="ARBA" id="ARBA00004429"/>
    </source>
</evidence>
<dbReference type="InterPro" id="IPR000014">
    <property type="entry name" value="PAS"/>
</dbReference>
<dbReference type="SMART" id="SM00387">
    <property type="entry name" value="HATPase_c"/>
    <property type="match status" value="1"/>
</dbReference>
<dbReference type="Gene3D" id="1.10.287.130">
    <property type="match status" value="1"/>
</dbReference>
<feature type="domain" description="PAC" evidence="11">
    <location>
        <begin position="356"/>
        <end position="410"/>
    </location>
</feature>
<dbReference type="InterPro" id="IPR036097">
    <property type="entry name" value="HisK_dim/P_sf"/>
</dbReference>
<dbReference type="EC" id="2.7.13.3" evidence="3"/>
<comment type="caution">
    <text evidence="12">The sequence shown here is derived from an EMBL/GenBank/DDBJ whole genome shotgun (WGS) entry which is preliminary data.</text>
</comment>
<dbReference type="FunFam" id="3.30.565.10:FF:000006">
    <property type="entry name" value="Sensor histidine kinase WalK"/>
    <property type="match status" value="1"/>
</dbReference>
<accession>A0A3A3FFC8</accession>
<dbReference type="SUPFAM" id="SSF55874">
    <property type="entry name" value="ATPase domain of HSP90 chaperone/DNA topoisomerase II/histidine kinase"/>
    <property type="match status" value="1"/>
</dbReference>
<evidence type="ECO:0000256" key="1">
    <source>
        <dbReference type="ARBA" id="ARBA00000085"/>
    </source>
</evidence>
<dbReference type="Pfam" id="PF00512">
    <property type="entry name" value="HisKA"/>
    <property type="match status" value="1"/>
</dbReference>
<organism evidence="12 13">
    <name type="scientific">Noviherbaspirillum saxi</name>
    <dbReference type="NCBI Taxonomy" id="2320863"/>
    <lineage>
        <taxon>Bacteria</taxon>
        <taxon>Pseudomonadati</taxon>
        <taxon>Pseudomonadota</taxon>
        <taxon>Betaproteobacteria</taxon>
        <taxon>Burkholderiales</taxon>
        <taxon>Oxalobacteraceae</taxon>
        <taxon>Noviherbaspirillum</taxon>
    </lineage>
</organism>
<dbReference type="Proteomes" id="UP000265955">
    <property type="component" value="Unassembled WGS sequence"/>
</dbReference>
<protein>
    <recommendedName>
        <fullName evidence="3">histidine kinase</fullName>
        <ecNumber evidence="3">2.7.13.3</ecNumber>
    </recommendedName>
</protein>
<dbReference type="PANTHER" id="PTHR43047:SF72">
    <property type="entry name" value="OSMOSENSING HISTIDINE PROTEIN KINASE SLN1"/>
    <property type="match status" value="1"/>
</dbReference>
<dbReference type="InterPro" id="IPR036890">
    <property type="entry name" value="HATPase_C_sf"/>
</dbReference>
<keyword evidence="4 7" id="KW-0597">Phosphoprotein</keyword>
<dbReference type="Pfam" id="PF08448">
    <property type="entry name" value="PAS_4"/>
    <property type="match status" value="1"/>
</dbReference>
<dbReference type="Gene3D" id="3.30.450.20">
    <property type="entry name" value="PAS domain"/>
    <property type="match status" value="3"/>
</dbReference>
<reference evidence="13" key="1">
    <citation type="submission" date="2018-09" db="EMBL/GenBank/DDBJ databases">
        <authorList>
            <person name="Zhu H."/>
        </authorList>
    </citation>
    <scope>NUCLEOTIDE SEQUENCE [LARGE SCALE GENOMIC DNA]</scope>
    <source>
        <strain evidence="13">K1R23-30</strain>
    </source>
</reference>
<evidence type="ECO:0000259" key="11">
    <source>
        <dbReference type="PROSITE" id="PS50113"/>
    </source>
</evidence>
<dbReference type="PROSITE" id="PS50112">
    <property type="entry name" value="PAS"/>
    <property type="match status" value="1"/>
</dbReference>
<dbReference type="GO" id="GO:0005886">
    <property type="term" value="C:plasma membrane"/>
    <property type="evidence" value="ECO:0007669"/>
    <property type="project" value="UniProtKB-SubCell"/>
</dbReference>
<keyword evidence="6" id="KW-0418">Kinase</keyword>
<dbReference type="PROSITE" id="PS50109">
    <property type="entry name" value="HIS_KIN"/>
    <property type="match status" value="1"/>
</dbReference>
<evidence type="ECO:0000256" key="4">
    <source>
        <dbReference type="ARBA" id="ARBA00022553"/>
    </source>
</evidence>
<comment type="catalytic activity">
    <reaction evidence="1">
        <text>ATP + protein L-histidine = ADP + protein N-phospho-L-histidine.</text>
        <dbReference type="EC" id="2.7.13.3"/>
    </reaction>
</comment>
<dbReference type="InterPro" id="IPR003661">
    <property type="entry name" value="HisK_dim/P_dom"/>
</dbReference>
<comment type="subcellular location">
    <subcellularLocation>
        <location evidence="2">Cell inner membrane</location>
        <topology evidence="2">Multi-pass membrane protein</topology>
    </subcellularLocation>
</comment>
<evidence type="ECO:0000259" key="9">
    <source>
        <dbReference type="PROSITE" id="PS50110"/>
    </source>
</evidence>
<evidence type="ECO:0000256" key="5">
    <source>
        <dbReference type="ARBA" id="ARBA00022679"/>
    </source>
</evidence>
<evidence type="ECO:0000259" key="10">
    <source>
        <dbReference type="PROSITE" id="PS50112"/>
    </source>
</evidence>
<dbReference type="SUPFAM" id="SSF52172">
    <property type="entry name" value="CheY-like"/>
    <property type="match status" value="1"/>
</dbReference>
<gene>
    <name evidence="12" type="ORF">D3871_25635</name>
</gene>
<feature type="domain" description="Response regulatory" evidence="9">
    <location>
        <begin position="662"/>
        <end position="778"/>
    </location>
</feature>
<evidence type="ECO:0000259" key="8">
    <source>
        <dbReference type="PROSITE" id="PS50109"/>
    </source>
</evidence>
<feature type="domain" description="PAS" evidence="10">
    <location>
        <begin position="273"/>
        <end position="309"/>
    </location>
</feature>
<evidence type="ECO:0000256" key="7">
    <source>
        <dbReference type="PROSITE-ProRule" id="PRU00169"/>
    </source>
</evidence>
<dbReference type="AlphaFoldDB" id="A0A3A3FFC8"/>
<evidence type="ECO:0000313" key="12">
    <source>
        <dbReference type="EMBL" id="RJF92041.1"/>
    </source>
</evidence>
<name>A0A3A3FFC8_9BURK</name>
<sequence>MARERDVHSTNDSLKDKAGDATTILESITDASCFVDKNWEFTYVNRQAKAYHKAASEQVGTTVISYYPDHDRWYEAHAYPATVGISIYFRNVTERVRAEPYRDSQTGEIRRWFGTSTDVHDLKVAESALKKSEEKYRSLFESIDEGFCVIEMLYDQDEQACDYRFCEVNPMFEQQTGLRNSIGKTIRELAPLHETHWIEIYGKVAKTGEPVRFKSEAKALDRWFDVYAFRLDAADSKQVGVLFKDISEQRRADEELLHSRHQALAAAREAEAERHRLNAVLEAVPVGIVVSDASGAIRLANASNRRLWGERHPISEHIEDFSAWKGWWADGSARTGLPLQPSEWTTARILRGEEALEDIIEIESFDAPPVRRIVFNTGAPIKDDDGRVVGAVVAQMDITNRVRAEEALRQADRRNDEFRAMLAHELRNLLAPISTAADLLTLSQPSAERLKQTSATISRQVAHMIGLVDDLVDVSRVTRGLVSLEKAKLDAKHIVSDAVEQVRPLIESRRHRLTVRTPPESTFVLGDKKRLVQVMSNLLNNAAKYTPAGGDIVLNMDVYDDQVWISVTDNGIGMSPDVKERAFELFAQAERTPDRAQGGLGIGLALVKSLIDLHGGSVTAHSEGMGTGSTFTVRLPHLDEGTGSAAIEQPAQPEATPRRVLKVMVVDDNADAADMLAMFVEAVGHQACVEHSAHKALERARMENPDVCLLDIGMPDMDGNELARRLRIQPENVGTILVAVTGYGQDRHQHSSQGAGFDHYFVKPVDIAKLVSLLNDIGNA</sequence>
<dbReference type="PROSITE" id="PS50113">
    <property type="entry name" value="PAC"/>
    <property type="match status" value="1"/>
</dbReference>
<dbReference type="Pfam" id="PF00072">
    <property type="entry name" value="Response_reg"/>
    <property type="match status" value="1"/>
</dbReference>
<dbReference type="InterPro" id="IPR005467">
    <property type="entry name" value="His_kinase_dom"/>
</dbReference>
<dbReference type="PANTHER" id="PTHR43047">
    <property type="entry name" value="TWO-COMPONENT HISTIDINE PROTEIN KINASE"/>
    <property type="match status" value="1"/>
</dbReference>
<feature type="domain" description="Histidine kinase" evidence="8">
    <location>
        <begin position="421"/>
        <end position="639"/>
    </location>
</feature>
<proteinExistence type="predicted"/>
<dbReference type="InterPro" id="IPR000700">
    <property type="entry name" value="PAS-assoc_C"/>
</dbReference>
<dbReference type="Pfam" id="PF13188">
    <property type="entry name" value="PAS_8"/>
    <property type="match status" value="1"/>
</dbReference>
<dbReference type="GO" id="GO:0000155">
    <property type="term" value="F:phosphorelay sensor kinase activity"/>
    <property type="evidence" value="ECO:0007669"/>
    <property type="project" value="InterPro"/>
</dbReference>
<dbReference type="Pfam" id="PF02518">
    <property type="entry name" value="HATPase_c"/>
    <property type="match status" value="1"/>
</dbReference>
<dbReference type="InterPro" id="IPR004358">
    <property type="entry name" value="Sig_transdc_His_kin-like_C"/>
</dbReference>
<dbReference type="SUPFAM" id="SSF47384">
    <property type="entry name" value="Homodimeric domain of signal transducing histidine kinase"/>
    <property type="match status" value="1"/>
</dbReference>
<dbReference type="InterPro" id="IPR011006">
    <property type="entry name" value="CheY-like_superfamily"/>
</dbReference>
<dbReference type="SMART" id="SM00388">
    <property type="entry name" value="HisKA"/>
    <property type="match status" value="1"/>
</dbReference>
<dbReference type="GO" id="GO:0009927">
    <property type="term" value="F:histidine phosphotransfer kinase activity"/>
    <property type="evidence" value="ECO:0007669"/>
    <property type="project" value="TreeGrafter"/>
</dbReference>
<dbReference type="InterPro" id="IPR035965">
    <property type="entry name" value="PAS-like_dom_sf"/>
</dbReference>
<dbReference type="EMBL" id="QYUO01000003">
    <property type="protein sequence ID" value="RJF92041.1"/>
    <property type="molecule type" value="Genomic_DNA"/>
</dbReference>
<dbReference type="SMART" id="SM00448">
    <property type="entry name" value="REC"/>
    <property type="match status" value="1"/>
</dbReference>
<dbReference type="Gene3D" id="3.30.565.10">
    <property type="entry name" value="Histidine kinase-like ATPase, C-terminal domain"/>
    <property type="match status" value="1"/>
</dbReference>
<evidence type="ECO:0000256" key="3">
    <source>
        <dbReference type="ARBA" id="ARBA00012438"/>
    </source>
</evidence>
<evidence type="ECO:0000256" key="6">
    <source>
        <dbReference type="ARBA" id="ARBA00022777"/>
    </source>
</evidence>
<dbReference type="PRINTS" id="PR00344">
    <property type="entry name" value="BCTRLSENSOR"/>
</dbReference>
<dbReference type="InterPro" id="IPR013656">
    <property type="entry name" value="PAS_4"/>
</dbReference>
<dbReference type="CDD" id="cd00082">
    <property type="entry name" value="HisKA"/>
    <property type="match status" value="1"/>
</dbReference>
<dbReference type="Gene3D" id="3.40.50.2300">
    <property type="match status" value="1"/>
</dbReference>
<dbReference type="InterPro" id="IPR003594">
    <property type="entry name" value="HATPase_dom"/>
</dbReference>
<dbReference type="CDD" id="cd17580">
    <property type="entry name" value="REC_2_DhkD-like"/>
    <property type="match status" value="1"/>
</dbReference>
<evidence type="ECO:0000313" key="13">
    <source>
        <dbReference type="Proteomes" id="UP000265955"/>
    </source>
</evidence>
<dbReference type="InterPro" id="IPR001789">
    <property type="entry name" value="Sig_transdc_resp-reg_receiver"/>
</dbReference>
<dbReference type="CDD" id="cd00075">
    <property type="entry name" value="HATPase"/>
    <property type="match status" value="1"/>
</dbReference>
<keyword evidence="5" id="KW-0808">Transferase</keyword>